<dbReference type="Proteomes" id="UP000783588">
    <property type="component" value="Unassembled WGS sequence"/>
</dbReference>
<protein>
    <submittedName>
        <fullName evidence="4">GNAT family N-acetyltransferase</fullName>
    </submittedName>
</protein>
<keyword evidence="2" id="KW-0012">Acyltransferase</keyword>
<keyword evidence="5" id="KW-1185">Reference proteome</keyword>
<dbReference type="CDD" id="cd04301">
    <property type="entry name" value="NAT_SF"/>
    <property type="match status" value="1"/>
</dbReference>
<dbReference type="InterPro" id="IPR000182">
    <property type="entry name" value="GNAT_dom"/>
</dbReference>
<dbReference type="PANTHER" id="PTHR43072:SF23">
    <property type="entry name" value="UPF0039 PROTEIN C11D3.02C"/>
    <property type="match status" value="1"/>
</dbReference>
<dbReference type="RefSeq" id="WP_216470689.1">
    <property type="nucleotide sequence ID" value="NZ_JAHLQI010000005.1"/>
</dbReference>
<sequence length="164" mass="18430">MSNLIRTAQLADLPQLKAIYNHAVAHSTATFDLYPRDDADRLAWFQAHQGKYALLVCETDGVIAGYASLSRYRERPAFDGAAEVSIYLHPDFRGQHIGSQLMQKILAFAAQQPDIDTVISLITSENTVSIHLHEKFGFTLCGVIHRCGKKFGRYLDLSIYQILF</sequence>
<evidence type="ECO:0000259" key="3">
    <source>
        <dbReference type="PROSITE" id="PS51186"/>
    </source>
</evidence>
<feature type="domain" description="N-acetyltransferase" evidence="3">
    <location>
        <begin position="3"/>
        <end position="160"/>
    </location>
</feature>
<dbReference type="Pfam" id="PF00583">
    <property type="entry name" value="Acetyltransf_1"/>
    <property type="match status" value="1"/>
</dbReference>
<dbReference type="PANTHER" id="PTHR43072">
    <property type="entry name" value="N-ACETYLTRANSFERASE"/>
    <property type="match status" value="1"/>
</dbReference>
<name>A0ABS6EVU3_9FIRM</name>
<evidence type="ECO:0000256" key="1">
    <source>
        <dbReference type="ARBA" id="ARBA00022679"/>
    </source>
</evidence>
<reference evidence="4 5" key="1">
    <citation type="submission" date="2021-06" db="EMBL/GenBank/DDBJ databases">
        <authorList>
            <person name="Sun Q."/>
            <person name="Li D."/>
        </authorList>
    </citation>
    <scope>NUCLEOTIDE SEQUENCE [LARGE SCALE GENOMIC DNA]</scope>
    <source>
        <strain evidence="4 5">MSJd-7</strain>
    </source>
</reference>
<comment type="caution">
    <text evidence="4">The sequence shown here is derived from an EMBL/GenBank/DDBJ whole genome shotgun (WGS) entry which is preliminary data.</text>
</comment>
<evidence type="ECO:0000313" key="5">
    <source>
        <dbReference type="Proteomes" id="UP000783588"/>
    </source>
</evidence>
<evidence type="ECO:0000313" key="4">
    <source>
        <dbReference type="EMBL" id="MBU5490975.1"/>
    </source>
</evidence>
<evidence type="ECO:0000256" key="2">
    <source>
        <dbReference type="ARBA" id="ARBA00023315"/>
    </source>
</evidence>
<keyword evidence="1" id="KW-0808">Transferase</keyword>
<dbReference type="PROSITE" id="PS51186">
    <property type="entry name" value="GNAT"/>
    <property type="match status" value="1"/>
</dbReference>
<organism evidence="4 5">
    <name type="scientific">Butyricicoccus intestinisimiae</name>
    <dbReference type="NCBI Taxonomy" id="2841509"/>
    <lineage>
        <taxon>Bacteria</taxon>
        <taxon>Bacillati</taxon>
        <taxon>Bacillota</taxon>
        <taxon>Clostridia</taxon>
        <taxon>Eubacteriales</taxon>
        <taxon>Butyricicoccaceae</taxon>
        <taxon>Butyricicoccus</taxon>
    </lineage>
</organism>
<dbReference type="EMBL" id="JAHLQI010000005">
    <property type="protein sequence ID" value="MBU5490975.1"/>
    <property type="molecule type" value="Genomic_DNA"/>
</dbReference>
<proteinExistence type="predicted"/>
<gene>
    <name evidence="4" type="ORF">KQI75_10155</name>
</gene>
<accession>A0ABS6EVU3</accession>